<protein>
    <submittedName>
        <fullName evidence="2">Zinc finger BED domain-containing 1-like protein</fullName>
    </submittedName>
</protein>
<gene>
    <name evidence="2" type="ORF">ROHU_001277</name>
    <name evidence="1" type="ORF">ROHU_027805</name>
</gene>
<accession>A0A498P2X3</accession>
<comment type="caution">
    <text evidence="2">The sequence shown here is derived from an EMBL/GenBank/DDBJ whole genome shotgun (WGS) entry which is preliminary data.</text>
</comment>
<reference evidence="2 3" key="1">
    <citation type="submission" date="2018-03" db="EMBL/GenBank/DDBJ databases">
        <title>Draft genome sequence of Rohu Carp (Labeo rohita).</title>
        <authorList>
            <person name="Das P."/>
            <person name="Kushwaha B."/>
            <person name="Joshi C.G."/>
            <person name="Kumar D."/>
            <person name="Nagpure N.S."/>
            <person name="Sahoo L."/>
            <person name="Das S.P."/>
            <person name="Bit A."/>
            <person name="Patnaik S."/>
            <person name="Meher P.K."/>
            <person name="Jayasankar P."/>
            <person name="Koringa P.G."/>
            <person name="Patel N.V."/>
            <person name="Hinsu A.T."/>
            <person name="Kumar R."/>
            <person name="Pandey M."/>
            <person name="Agarwal S."/>
            <person name="Srivastava S."/>
            <person name="Singh M."/>
            <person name="Iquebal M.A."/>
            <person name="Jaiswal S."/>
            <person name="Angadi U.B."/>
            <person name="Kumar N."/>
            <person name="Raza M."/>
            <person name="Shah T.M."/>
            <person name="Rai A."/>
            <person name="Jena J.K."/>
        </authorList>
    </citation>
    <scope>NUCLEOTIDE SEQUENCE [LARGE SCALE GENOMIC DNA]</scope>
    <source>
        <strain evidence="2">DASCIFA01</strain>
        <tissue evidence="2">Testis</tissue>
    </source>
</reference>
<proteinExistence type="predicted"/>
<sequence length="74" mass="8178">MKSATLVMSGENTATLSVTAPLHTQILDETRSTDSDSTVIKELRSAMQDNLKLRSSKNLTVLVMEAVHLYRSKN</sequence>
<evidence type="ECO:0000313" key="2">
    <source>
        <dbReference type="EMBL" id="RXN38266.1"/>
    </source>
</evidence>
<organism evidence="2 3">
    <name type="scientific">Labeo rohita</name>
    <name type="common">Indian major carp</name>
    <name type="synonym">Cyprinus rohita</name>
    <dbReference type="NCBI Taxonomy" id="84645"/>
    <lineage>
        <taxon>Eukaryota</taxon>
        <taxon>Metazoa</taxon>
        <taxon>Chordata</taxon>
        <taxon>Craniata</taxon>
        <taxon>Vertebrata</taxon>
        <taxon>Euteleostomi</taxon>
        <taxon>Actinopterygii</taxon>
        <taxon>Neopterygii</taxon>
        <taxon>Teleostei</taxon>
        <taxon>Ostariophysi</taxon>
        <taxon>Cypriniformes</taxon>
        <taxon>Cyprinidae</taxon>
        <taxon>Labeoninae</taxon>
        <taxon>Labeonini</taxon>
        <taxon>Labeo</taxon>
    </lineage>
</organism>
<evidence type="ECO:0000313" key="3">
    <source>
        <dbReference type="Proteomes" id="UP000290572"/>
    </source>
</evidence>
<dbReference type="Proteomes" id="UP000290572">
    <property type="component" value="Unassembled WGS sequence"/>
</dbReference>
<evidence type="ECO:0000313" key="1">
    <source>
        <dbReference type="EMBL" id="RXN15999.1"/>
    </source>
</evidence>
<keyword evidence="3" id="KW-1185">Reference proteome</keyword>
<dbReference type="EMBL" id="QBIY01004975">
    <property type="protein sequence ID" value="RXN38266.1"/>
    <property type="molecule type" value="Genomic_DNA"/>
</dbReference>
<dbReference type="AlphaFoldDB" id="A0A498P2X3"/>
<name>A0A498P2X3_LABRO</name>
<dbReference type="EMBL" id="QBIY01012814">
    <property type="protein sequence ID" value="RXN15999.1"/>
    <property type="molecule type" value="Genomic_DNA"/>
</dbReference>